<dbReference type="Pfam" id="PF02769">
    <property type="entry name" value="AIRS_C"/>
    <property type="match status" value="1"/>
</dbReference>
<dbReference type="SUPFAM" id="SSF55326">
    <property type="entry name" value="PurM N-terminal domain-like"/>
    <property type="match status" value="1"/>
</dbReference>
<comment type="caution">
    <text evidence="4">The sequence shown here is derived from an EMBL/GenBank/DDBJ whole genome shotgun (WGS) entry which is preliminary data.</text>
</comment>
<protein>
    <submittedName>
        <fullName evidence="4">Hydrogenase expression/formation protein HypE</fullName>
    </submittedName>
</protein>
<dbReference type="SUPFAM" id="SSF56042">
    <property type="entry name" value="PurM C-terminal domain-like"/>
    <property type="match status" value="1"/>
</dbReference>
<gene>
    <name evidence="4" type="primary">hypE</name>
    <name evidence="4" type="ORF">AWR36_003675</name>
</gene>
<dbReference type="EMBL" id="LRFG02000001">
    <property type="protein sequence ID" value="PCO06853.1"/>
    <property type="molecule type" value="Genomic_DNA"/>
</dbReference>
<feature type="domain" description="PurM-like C-terminal" evidence="3">
    <location>
        <begin position="166"/>
        <end position="317"/>
    </location>
</feature>
<evidence type="ECO:0000313" key="4">
    <source>
        <dbReference type="EMBL" id="PCO06853.1"/>
    </source>
</evidence>
<dbReference type="Proteomes" id="UP000218427">
    <property type="component" value="Unassembled WGS sequence"/>
</dbReference>
<dbReference type="InterPro" id="IPR036676">
    <property type="entry name" value="PurM-like_C_sf"/>
</dbReference>
<evidence type="ECO:0000256" key="1">
    <source>
        <dbReference type="ARBA" id="ARBA00006243"/>
    </source>
</evidence>
<reference evidence="4" key="1">
    <citation type="submission" date="2017-08" db="EMBL/GenBank/DDBJ databases">
        <title>Microbulbifer marisrubri sp. nov., a halophilic alphaproteobacterium isolated from marine sediment of the Yellow Sea, China.</title>
        <authorList>
            <person name="Zhang G."/>
            <person name="Xiong Q."/>
        </authorList>
    </citation>
    <scope>NUCLEOTIDE SEQUENCE [LARGE SCALE GENOMIC DNA]</scope>
    <source>
        <strain evidence="4">WRN-8</strain>
    </source>
</reference>
<dbReference type="NCBIfam" id="TIGR02124">
    <property type="entry name" value="hypE"/>
    <property type="match status" value="1"/>
</dbReference>
<evidence type="ECO:0000259" key="3">
    <source>
        <dbReference type="Pfam" id="PF02769"/>
    </source>
</evidence>
<dbReference type="PANTHER" id="PTHR30303:SF0">
    <property type="entry name" value="CARBAMOYL DEHYDRATASE HYPE"/>
    <property type="match status" value="1"/>
</dbReference>
<dbReference type="InterPro" id="IPR036921">
    <property type="entry name" value="PurM-like_N_sf"/>
</dbReference>
<proteinExistence type="inferred from homology"/>
<feature type="domain" description="PurM-like N-terminal" evidence="2">
    <location>
        <begin position="40"/>
        <end position="153"/>
    </location>
</feature>
<accession>A0ABX4I3U5</accession>
<dbReference type="PIRSF" id="PIRSF005644">
    <property type="entry name" value="Hdrgns_mtr_HypE"/>
    <property type="match status" value="1"/>
</dbReference>
<keyword evidence="5" id="KW-1185">Reference proteome</keyword>
<dbReference type="InterPro" id="IPR016188">
    <property type="entry name" value="PurM-like_N"/>
</dbReference>
<organism evidence="4 5">
    <name type="scientific">Microbulbifer flavimaris</name>
    <dbReference type="NCBI Taxonomy" id="1781068"/>
    <lineage>
        <taxon>Bacteria</taxon>
        <taxon>Pseudomonadati</taxon>
        <taxon>Pseudomonadota</taxon>
        <taxon>Gammaproteobacteria</taxon>
        <taxon>Cellvibrionales</taxon>
        <taxon>Microbulbiferaceae</taxon>
        <taxon>Microbulbifer</taxon>
    </lineage>
</organism>
<dbReference type="PANTHER" id="PTHR30303">
    <property type="entry name" value="HYDROGENASE ISOENZYMES FORMATION PROTEIN HYPE"/>
    <property type="match status" value="1"/>
</dbReference>
<comment type="similarity">
    <text evidence="1">Belongs to the HypE family.</text>
</comment>
<dbReference type="InterPro" id="IPR010918">
    <property type="entry name" value="PurM-like_C_dom"/>
</dbReference>
<dbReference type="InterPro" id="IPR011854">
    <property type="entry name" value="HypE"/>
</dbReference>
<evidence type="ECO:0000313" key="5">
    <source>
        <dbReference type="Proteomes" id="UP000218427"/>
    </source>
</evidence>
<dbReference type="Gene3D" id="3.30.1330.10">
    <property type="entry name" value="PurM-like, N-terminal domain"/>
    <property type="match status" value="1"/>
</dbReference>
<name>A0ABX4I3U5_9GAMM</name>
<dbReference type="CDD" id="cd02197">
    <property type="entry name" value="HypE"/>
    <property type="match status" value="1"/>
</dbReference>
<dbReference type="Gene3D" id="3.90.650.10">
    <property type="entry name" value="PurM-like C-terminal domain"/>
    <property type="match status" value="1"/>
</dbReference>
<evidence type="ECO:0000259" key="2">
    <source>
        <dbReference type="Pfam" id="PF00586"/>
    </source>
</evidence>
<dbReference type="Pfam" id="PF00586">
    <property type="entry name" value="AIRS"/>
    <property type="match status" value="1"/>
</dbReference>
<sequence length="339" mass="35660">MPVTQDEAIRLGHGSGGVMMQHLLRDVVFPHIANQWTSQGHDSATLAIGNSKVVFTTDSFVVSPLFFPGGDIGELAVYGTVNDLAMSGARPLYLSCSLILEEGLSLSVLERVMQSMARAAAVTGVQLVTGDTKVVERGKGDGLFINTSGIGLIEHSLEIAPQRIDSGDSIILSGDVGRHGMAIMASREGLEFEMPLASDCAPLQSPVLELLAAGVEVHCLRDLTRGGLATALVELAESSGRELAVQEAAVPVTESVQGACELLGLDPFYVANEGRFVAFVPREQAALALAALAKNPLTRGSAVIGNVTEGTHAQVILQNSLGSERLLDRLPGEMLPRIC</sequence>